<feature type="transmembrane region" description="Helical" evidence="8">
    <location>
        <begin position="12"/>
        <end position="29"/>
    </location>
</feature>
<evidence type="ECO:0000256" key="4">
    <source>
        <dbReference type="ARBA" id="ARBA00022475"/>
    </source>
</evidence>
<feature type="transmembrane region" description="Helical" evidence="8">
    <location>
        <begin position="393"/>
        <end position="413"/>
    </location>
</feature>
<feature type="transmembrane region" description="Helical" evidence="8">
    <location>
        <begin position="508"/>
        <end position="531"/>
    </location>
</feature>
<feature type="transmembrane region" description="Helical" evidence="8">
    <location>
        <begin position="903"/>
        <end position="922"/>
    </location>
</feature>
<dbReference type="SUPFAM" id="SSF82866">
    <property type="entry name" value="Multidrug efflux transporter AcrB transmembrane domain"/>
    <property type="match status" value="2"/>
</dbReference>
<comment type="similarity">
    <text evidence="2">Belongs to the resistance-nodulation-cell division (RND) (TC 2.A.6) family.</text>
</comment>
<dbReference type="PANTHER" id="PTHR32063:SF24">
    <property type="entry name" value="CATION EFFLUX SYSTEM (ACRB_ACRD_ACRF FAMILY)"/>
    <property type="match status" value="1"/>
</dbReference>
<feature type="transmembrane region" description="Helical" evidence="8">
    <location>
        <begin position="477"/>
        <end position="496"/>
    </location>
</feature>
<evidence type="ECO:0000256" key="1">
    <source>
        <dbReference type="ARBA" id="ARBA00004651"/>
    </source>
</evidence>
<dbReference type="RefSeq" id="WP_126177288.1">
    <property type="nucleotide sequence ID" value="NZ_BMKL01000001.1"/>
</dbReference>
<dbReference type="InterPro" id="IPR004763">
    <property type="entry name" value="CusA-like"/>
</dbReference>
<comment type="caution">
    <text evidence="9">The sequence shown here is derived from an EMBL/GenBank/DDBJ whole genome shotgun (WGS) entry which is preliminary data.</text>
</comment>
<dbReference type="Gene3D" id="3.30.2090.10">
    <property type="entry name" value="Multidrug efflux transporter AcrB TolC docking domain, DN and DC subdomains"/>
    <property type="match status" value="2"/>
</dbReference>
<dbReference type="NCBIfam" id="TIGR00914">
    <property type="entry name" value="2A0601"/>
    <property type="match status" value="1"/>
</dbReference>
<keyword evidence="5 8" id="KW-0812">Transmembrane</keyword>
<dbReference type="Proteomes" id="UP000619041">
    <property type="component" value="Unassembled WGS sequence"/>
</dbReference>
<keyword evidence="10" id="KW-1185">Reference proteome</keyword>
<keyword evidence="3" id="KW-0813">Transport</keyword>
<dbReference type="PRINTS" id="PR00702">
    <property type="entry name" value="ACRIFLAVINRP"/>
</dbReference>
<accession>A0ABQ1S968</accession>
<organism evidence="9 10">
    <name type="scientific">Tsuneonella deserti</name>
    <dbReference type="NCBI Taxonomy" id="2035528"/>
    <lineage>
        <taxon>Bacteria</taxon>
        <taxon>Pseudomonadati</taxon>
        <taxon>Pseudomonadota</taxon>
        <taxon>Alphaproteobacteria</taxon>
        <taxon>Sphingomonadales</taxon>
        <taxon>Erythrobacteraceae</taxon>
        <taxon>Tsuneonella</taxon>
    </lineage>
</organism>
<keyword evidence="6 8" id="KW-1133">Transmembrane helix</keyword>
<dbReference type="SUPFAM" id="SSF82714">
    <property type="entry name" value="Multidrug efflux transporter AcrB TolC docking domain, DN and DC subdomains"/>
    <property type="match status" value="2"/>
</dbReference>
<dbReference type="Gene3D" id="3.30.70.1430">
    <property type="entry name" value="Multidrug efflux transporter AcrB pore domain"/>
    <property type="match status" value="2"/>
</dbReference>
<keyword evidence="4" id="KW-1003">Cell membrane</keyword>
<sequence>MIDRLLDASVRFRWVVLAVTALVALYGAFQLARLPIDAVPDITNKQVQVNISAGQFSPVDMERLVTFPVENSLAGIPGLDYTRSISRNGFAQVTAVFDESADLYFARQQVAERLAQAAESLPDGVQPQMGPVSTGLGEVLMWSVDYESSASRQSPKISGRPGFQPDGSYLTVDGELLTDETARLAYLRTVQDWVIRPQLRAVDGVAGIDSIGGFEKQFVVQPDPSKLAGYGVSFSELADALERANLSVGANFIQRGGEAFLVRADARIRHIDEIGRTVIANRGGLPITVADVAAVRLGGELRTGAASYNGKEVVIGTALMLAGENSRIVAQAVSERLGEITKSLPPGVRLTPLYNRSALVDATIATVEKNLVEGALLVIVALFWLLGNIRAAVIAALVIPLSFLMMAIGMNRYGVSGNLMSLGALDFGLIVDGSIIIIENCLRRLAERQHHEGRLLDLSERLHEVFEAAKEMVRPTLFGQAIILLVFAPLLTFNGVEGKMFTPMAITVILALVAAFILSLTFVPAMVAVLIRNRVSEEDVSAIRWIKDRYRPRLNHVLAAPKKFALAGVGAFALAGVLFMTLGQEFIPQLDEGDLAMQAIRIPSTSLDQSLTMQRRVEGAIASLPEVSFIYSKTGTAEVATDPMPQNASDAFVILKPKEKWPDGVNSKEDVVERIEAKMKTLTGNGFEVSQPIEMRFNELIAGVRGDVAIKLFGDDLEQLEQLAGQVARAIGDVEGTADLRVEQTGGFPTLDVQFDRDAISRYGLSAEDVADTVAAALGGREAGLVFEGDRRFDIVVRLDNATRDSLDAIGALPVMLEGGSGPRASVPLREVARFTYSEGVNQVSRENGQRRIVVQANVRGRDLGSYVEAARTAVNEKVKVPPGVFITWGGQYENLQAASQRLMIVIPLVFALIFGILFLALRSLSSALTVYSAVPLGLAGGVYGLFLAGLPFSISAAVGFIVLSGVTVLNGLVVMSGITQRLDRGVPIDAAISEGMMERVRAVIITGVVPAIGFVPMAIATGRGAEVQKPLAIVVIAGLVVATLLTLFVLPAIGKLLLHRKREDHVQGNYAHEDRFGREPEAAAANQGALPNAT</sequence>
<proteinExistence type="inferred from homology"/>
<evidence type="ECO:0000313" key="10">
    <source>
        <dbReference type="Proteomes" id="UP000619041"/>
    </source>
</evidence>
<dbReference type="InterPro" id="IPR001036">
    <property type="entry name" value="Acrflvin-R"/>
</dbReference>
<dbReference type="PANTHER" id="PTHR32063">
    <property type="match status" value="1"/>
</dbReference>
<evidence type="ECO:0000256" key="8">
    <source>
        <dbReference type="SAM" id="Phobius"/>
    </source>
</evidence>
<gene>
    <name evidence="9" type="ORF">GCM10011515_15710</name>
</gene>
<feature type="transmembrane region" description="Helical" evidence="8">
    <location>
        <begin position="929"/>
        <end position="949"/>
    </location>
</feature>
<evidence type="ECO:0000256" key="7">
    <source>
        <dbReference type="ARBA" id="ARBA00023136"/>
    </source>
</evidence>
<dbReference type="Gene3D" id="3.30.70.1320">
    <property type="entry name" value="Multidrug efflux transporter AcrB pore domain like"/>
    <property type="match status" value="1"/>
</dbReference>
<dbReference type="InterPro" id="IPR027463">
    <property type="entry name" value="AcrB_DN_DC_subdom"/>
</dbReference>
<reference evidence="10" key="1">
    <citation type="journal article" date="2019" name="Int. J. Syst. Evol. Microbiol.">
        <title>The Global Catalogue of Microorganisms (GCM) 10K type strain sequencing project: providing services to taxonomists for standard genome sequencing and annotation.</title>
        <authorList>
            <consortium name="The Broad Institute Genomics Platform"/>
            <consortium name="The Broad Institute Genome Sequencing Center for Infectious Disease"/>
            <person name="Wu L."/>
            <person name="Ma J."/>
        </authorList>
    </citation>
    <scope>NUCLEOTIDE SEQUENCE [LARGE SCALE GENOMIC DNA]</scope>
    <source>
        <strain evidence="10">CGMCC 1.15959</strain>
    </source>
</reference>
<feature type="transmembrane region" description="Helical" evidence="8">
    <location>
        <begin position="564"/>
        <end position="582"/>
    </location>
</feature>
<feature type="transmembrane region" description="Helical" evidence="8">
    <location>
        <begin position="955"/>
        <end position="980"/>
    </location>
</feature>
<evidence type="ECO:0000256" key="5">
    <source>
        <dbReference type="ARBA" id="ARBA00022692"/>
    </source>
</evidence>
<feature type="transmembrane region" description="Helical" evidence="8">
    <location>
        <begin position="1032"/>
        <end position="1054"/>
    </location>
</feature>
<name>A0ABQ1S968_9SPHN</name>
<evidence type="ECO:0000256" key="2">
    <source>
        <dbReference type="ARBA" id="ARBA00010942"/>
    </source>
</evidence>
<evidence type="ECO:0000256" key="6">
    <source>
        <dbReference type="ARBA" id="ARBA00022989"/>
    </source>
</evidence>
<evidence type="ECO:0000313" key="9">
    <source>
        <dbReference type="EMBL" id="GGD96762.1"/>
    </source>
</evidence>
<feature type="transmembrane region" description="Helical" evidence="8">
    <location>
        <begin position="1001"/>
        <end position="1020"/>
    </location>
</feature>
<dbReference type="Gene3D" id="1.20.1640.10">
    <property type="entry name" value="Multidrug efflux transporter AcrB transmembrane domain"/>
    <property type="match status" value="2"/>
</dbReference>
<dbReference type="EMBL" id="BMKL01000001">
    <property type="protein sequence ID" value="GGD96762.1"/>
    <property type="molecule type" value="Genomic_DNA"/>
</dbReference>
<dbReference type="Pfam" id="PF00873">
    <property type="entry name" value="ACR_tran"/>
    <property type="match status" value="1"/>
</dbReference>
<comment type="subcellular location">
    <subcellularLocation>
        <location evidence="1">Cell membrane</location>
        <topology evidence="1">Multi-pass membrane protein</topology>
    </subcellularLocation>
</comment>
<dbReference type="SUPFAM" id="SSF82693">
    <property type="entry name" value="Multidrug efflux transporter AcrB pore domain, PN1, PN2, PC1 and PC2 subdomains"/>
    <property type="match status" value="3"/>
</dbReference>
<evidence type="ECO:0000256" key="3">
    <source>
        <dbReference type="ARBA" id="ARBA00022448"/>
    </source>
</evidence>
<protein>
    <submittedName>
        <fullName evidence="9">Cation transporter</fullName>
    </submittedName>
</protein>
<dbReference type="Gene3D" id="3.30.70.1440">
    <property type="entry name" value="Multidrug efflux transporter AcrB pore domain"/>
    <property type="match status" value="1"/>
</dbReference>
<keyword evidence="7 8" id="KW-0472">Membrane</keyword>